<dbReference type="AlphaFoldDB" id="A0AAW6TWV3"/>
<reference evidence="1" key="1">
    <citation type="submission" date="2023-05" db="EMBL/GenBank/DDBJ databases">
        <title>Anaerotaeda fermentans gen. nov., sp. nov., a novel anaerobic planctomycete of the new family within the order Sedimentisphaerales isolated from Taman Peninsula, Russia.</title>
        <authorList>
            <person name="Khomyakova M.A."/>
            <person name="Merkel A.Y."/>
            <person name="Slobodkin A.I."/>
        </authorList>
    </citation>
    <scope>NUCLEOTIDE SEQUENCE</scope>
    <source>
        <strain evidence="1">M17dextr</strain>
    </source>
</reference>
<proteinExistence type="predicted"/>
<dbReference type="Proteomes" id="UP001431776">
    <property type="component" value="Unassembled WGS sequence"/>
</dbReference>
<keyword evidence="2" id="KW-1185">Reference proteome</keyword>
<accession>A0AAW6TWV3</accession>
<dbReference type="RefSeq" id="WP_349243767.1">
    <property type="nucleotide sequence ID" value="NZ_JASCXX010000004.1"/>
</dbReference>
<evidence type="ECO:0000313" key="1">
    <source>
        <dbReference type="EMBL" id="MDI6448361.1"/>
    </source>
</evidence>
<name>A0AAW6TWV3_9BACT</name>
<comment type="caution">
    <text evidence="1">The sequence shown here is derived from an EMBL/GenBank/DDBJ whole genome shotgun (WGS) entry which is preliminary data.</text>
</comment>
<gene>
    <name evidence="1" type="ORF">QJ522_04845</name>
</gene>
<sequence>MESPQANVAVDQLTFSLFQRPLHPELFQLYATRQLKTEKYEALIWVTGCTHVVSVFSGDVCLSEVVSTPGQLLPHRGLVERFQFRGPRTHKCTLSRGVSYMTDFQVEKMSPNLYRQSYADLERFARNRGVFVKFPELELDGLQPFCYVDFEARRSELHIHTFAAYPDQVTMIKTQSLFDFQ</sequence>
<evidence type="ECO:0000313" key="2">
    <source>
        <dbReference type="Proteomes" id="UP001431776"/>
    </source>
</evidence>
<organism evidence="1 2">
    <name type="scientific">Anaerobaca lacustris</name>
    <dbReference type="NCBI Taxonomy" id="3044600"/>
    <lineage>
        <taxon>Bacteria</taxon>
        <taxon>Pseudomonadati</taxon>
        <taxon>Planctomycetota</taxon>
        <taxon>Phycisphaerae</taxon>
        <taxon>Sedimentisphaerales</taxon>
        <taxon>Anaerobacaceae</taxon>
        <taxon>Anaerobaca</taxon>
    </lineage>
</organism>
<dbReference type="EMBL" id="JASCXX010000004">
    <property type="protein sequence ID" value="MDI6448361.1"/>
    <property type="molecule type" value="Genomic_DNA"/>
</dbReference>
<dbReference type="InterPro" id="IPR024486">
    <property type="entry name" value="DUF2617"/>
</dbReference>
<dbReference type="Pfam" id="PF10936">
    <property type="entry name" value="DUF2617"/>
    <property type="match status" value="1"/>
</dbReference>
<protein>
    <submittedName>
        <fullName evidence="1">DUF2617 family protein</fullName>
    </submittedName>
</protein>